<name>A0A450TTT8_9GAMM</name>
<accession>A0A450TTT8</accession>
<dbReference type="AlphaFoldDB" id="A0A450TTT8"/>
<dbReference type="Pfam" id="PF02452">
    <property type="entry name" value="PemK_toxin"/>
    <property type="match status" value="1"/>
</dbReference>
<reference evidence="1" key="1">
    <citation type="submission" date="2019-02" db="EMBL/GenBank/DDBJ databases">
        <authorList>
            <person name="Gruber-Vodicka R. H."/>
            <person name="Seah K. B. B."/>
        </authorList>
    </citation>
    <scope>NUCLEOTIDE SEQUENCE</scope>
    <source>
        <strain evidence="1">BECK_BZ131</strain>
    </source>
</reference>
<dbReference type="EMBL" id="CAADFE010000032">
    <property type="protein sequence ID" value="VFJ72143.1"/>
    <property type="molecule type" value="Genomic_DNA"/>
</dbReference>
<proteinExistence type="predicted"/>
<sequence length="119" mass="13153">MSFDGSVFEAFDIVVVPFPFTERATTKRRPALVLSDRGAFNERIDQLVLAMVTSAKHSDWPLDARIENLNSAGLPSPSVVRMKLFTLDARLVIRKAGILADADRRTVVAALKRLLCLQG</sequence>
<dbReference type="Gene3D" id="2.30.30.110">
    <property type="match status" value="1"/>
</dbReference>
<dbReference type="SUPFAM" id="SSF50118">
    <property type="entry name" value="Cell growth inhibitor/plasmid maintenance toxic component"/>
    <property type="match status" value="1"/>
</dbReference>
<dbReference type="InterPro" id="IPR003477">
    <property type="entry name" value="PemK-like"/>
</dbReference>
<dbReference type="InterPro" id="IPR011067">
    <property type="entry name" value="Plasmid_toxin/cell-grow_inhib"/>
</dbReference>
<organism evidence="1">
    <name type="scientific">Candidatus Kentrum sp. FW</name>
    <dbReference type="NCBI Taxonomy" id="2126338"/>
    <lineage>
        <taxon>Bacteria</taxon>
        <taxon>Pseudomonadati</taxon>
        <taxon>Pseudomonadota</taxon>
        <taxon>Gammaproteobacteria</taxon>
        <taxon>Candidatus Kentrum</taxon>
    </lineage>
</organism>
<protein>
    <submittedName>
        <fullName evidence="1">mRNA interferase MazF</fullName>
    </submittedName>
</protein>
<evidence type="ECO:0000313" key="1">
    <source>
        <dbReference type="EMBL" id="VFJ72143.1"/>
    </source>
</evidence>
<dbReference type="GO" id="GO:0003677">
    <property type="term" value="F:DNA binding"/>
    <property type="evidence" value="ECO:0007669"/>
    <property type="project" value="InterPro"/>
</dbReference>
<gene>
    <name evidence="1" type="ORF">BECKFW1821C_GA0114237_103218</name>
</gene>